<evidence type="ECO:0000256" key="2">
    <source>
        <dbReference type="SAM" id="SignalP"/>
    </source>
</evidence>
<feature type="chain" id="PRO_5003123714" evidence="2">
    <location>
        <begin position="26"/>
        <end position="391"/>
    </location>
</feature>
<dbReference type="RefSeq" id="XP_002947657.1">
    <property type="nucleotide sequence ID" value="XM_002947611.1"/>
</dbReference>
<dbReference type="Gene3D" id="2.40.128.20">
    <property type="match status" value="1"/>
</dbReference>
<proteinExistence type="predicted"/>
<dbReference type="KEGG" id="vcn:VOLCADRAFT_88022"/>
<keyword evidence="4" id="KW-1185">Reference proteome</keyword>
<dbReference type="GeneID" id="9620750"/>
<feature type="compositionally biased region" description="Low complexity" evidence="1">
    <location>
        <begin position="271"/>
        <end position="292"/>
    </location>
</feature>
<dbReference type="eggNOG" id="ENOG502S9PN">
    <property type="taxonomic scope" value="Eukaryota"/>
</dbReference>
<dbReference type="STRING" id="3068.D8TMV4"/>
<feature type="region of interest" description="Disordered" evidence="1">
    <location>
        <begin position="28"/>
        <end position="50"/>
    </location>
</feature>
<feature type="compositionally biased region" description="Low complexity" evidence="1">
    <location>
        <begin position="251"/>
        <end position="264"/>
    </location>
</feature>
<dbReference type="InterPro" id="IPR012674">
    <property type="entry name" value="Calycin"/>
</dbReference>
<organism evidence="4">
    <name type="scientific">Volvox carteri f. nagariensis</name>
    <dbReference type="NCBI Taxonomy" id="3068"/>
    <lineage>
        <taxon>Eukaryota</taxon>
        <taxon>Viridiplantae</taxon>
        <taxon>Chlorophyta</taxon>
        <taxon>core chlorophytes</taxon>
        <taxon>Chlorophyceae</taxon>
        <taxon>CS clade</taxon>
        <taxon>Chlamydomonadales</taxon>
        <taxon>Volvocaceae</taxon>
        <taxon>Volvox</taxon>
    </lineage>
</organism>
<gene>
    <name evidence="3" type="ORF">VOLCADRAFT_88022</name>
</gene>
<feature type="region of interest" description="Disordered" evidence="1">
    <location>
        <begin position="251"/>
        <end position="327"/>
    </location>
</feature>
<accession>D8TMV4</accession>
<sequence>MLTVRTAGFWFLVALMMGPMMAALAESNNDEAQNGSGKHKKGAAQPNSSSATSCPPNALVPLSYFDLVAYVAAPWYVQRQVPLNYQPVNELYCVKAEYELIDPRNISAGIVVNNYANVGKVNGPSRGSSKYDRTNSSRLLGFPANPGVEARDGKLLVGPELLQQLLPGDAWRAAFGPYWIVAVGLSKNPTLKYDWAIISGGPPRYTSPRGNGCSSVPYTGNTTACSQSNASSSNSSSGSDTCIYPTTTSTATTTSAATTTANVTTKKDETNTTNVNGSGNVNGNNSTSPNPGRDVQGPATTVPQASPRAAPADRPMGGRGPADFDRGGLWFFSRKPVDPEGAQEMDRRAKGRCICCPGSETTRKTATQIYHLSSKNSKRQDLQSPLSALFG</sequence>
<dbReference type="OrthoDB" id="565904at2759"/>
<name>D8TMV4_VOLCA</name>
<dbReference type="AlphaFoldDB" id="D8TMV4"/>
<evidence type="ECO:0000313" key="3">
    <source>
        <dbReference type="EMBL" id="EFJ51190.1"/>
    </source>
</evidence>
<feature type="signal peptide" evidence="2">
    <location>
        <begin position="1"/>
        <end position="25"/>
    </location>
</feature>
<evidence type="ECO:0000256" key="1">
    <source>
        <dbReference type="SAM" id="MobiDB-lite"/>
    </source>
</evidence>
<keyword evidence="2" id="KW-0732">Signal</keyword>
<reference evidence="3 4" key="1">
    <citation type="journal article" date="2010" name="Science">
        <title>Genomic analysis of organismal complexity in the multicellular green alga Volvox carteri.</title>
        <authorList>
            <person name="Prochnik S.E."/>
            <person name="Umen J."/>
            <person name="Nedelcu A.M."/>
            <person name="Hallmann A."/>
            <person name="Miller S.M."/>
            <person name="Nishii I."/>
            <person name="Ferris P."/>
            <person name="Kuo A."/>
            <person name="Mitros T."/>
            <person name="Fritz-Laylin L.K."/>
            <person name="Hellsten U."/>
            <person name="Chapman J."/>
            <person name="Simakov O."/>
            <person name="Rensing S.A."/>
            <person name="Terry A."/>
            <person name="Pangilinan J."/>
            <person name="Kapitonov V."/>
            <person name="Jurka J."/>
            <person name="Salamov A."/>
            <person name="Shapiro H."/>
            <person name="Schmutz J."/>
            <person name="Grimwood J."/>
            <person name="Lindquist E."/>
            <person name="Lucas S."/>
            <person name="Grigoriev I.V."/>
            <person name="Schmitt R."/>
            <person name="Kirk D."/>
            <person name="Rokhsar D.S."/>
        </authorList>
    </citation>
    <scope>NUCLEOTIDE SEQUENCE [LARGE SCALE GENOMIC DNA]</scope>
    <source>
        <strain evidence="4">f. Nagariensis / Eve</strain>
    </source>
</reference>
<dbReference type="InParanoid" id="D8TMV4"/>
<protein>
    <submittedName>
        <fullName evidence="3">Uncharacterized protein</fullName>
    </submittedName>
</protein>
<dbReference type="EMBL" id="GL378328">
    <property type="protein sequence ID" value="EFJ51190.1"/>
    <property type="molecule type" value="Genomic_DNA"/>
</dbReference>
<evidence type="ECO:0000313" key="4">
    <source>
        <dbReference type="Proteomes" id="UP000001058"/>
    </source>
</evidence>
<dbReference type="Proteomes" id="UP000001058">
    <property type="component" value="Unassembled WGS sequence"/>
</dbReference>